<feature type="compositionally biased region" description="Basic and acidic residues" evidence="2">
    <location>
        <begin position="935"/>
        <end position="946"/>
    </location>
</feature>
<sequence length="956" mass="105988">MDGPSGNPTTPPYSVPPAGAAAASFTPPPHAPNPSGGADAGNTTAAAHALVVPPRAMLHTAAAQAPGKARAPPRRKAPSSKRPYGAVGIVAYKYPPRCNALGQIPTFKEIQEELEGQARMDAKVQEAEQKKGSKARNREGEKGQWWPCEVKDSDLRELQEEVMISPNWSIMKESASPKPNPDERVLTRAWVERGLSLPSSEFFLSVLSTYGLQPHNICPNSYLLISNFVTLCEGHLGIRPDIRLWQFFFRVKKETKDKVMVNCGSMTFMLRPGRMYPPHSSHESVRYWNAGWFYIKNIEVPNVHKGLPEFVNEPPEELDSWSLIPALAQYPDLNRAARRISNKKIYEYTGVDDPLRVTRDNLPADSLRRRIKTLVKVTRGQPVPEIGMDIKMNNECPPLDTLAEEDFKTILREPLSQDQAEEDLEDDAEQVEQAPKKVTPRLAKRPRTKASGSEAGSSGEVSAKKAKIVKPAPLDSKKAERDRLKLLANAGKGSRPVIPGATSPRHANTPQHLAPRSAIVTTRSSAIPYSNCSNSTGNNSCEQRARRRKLIRRETCGSEGPSDKAAEEEKEVNSQDLAEASANDAVSFPKNFGDPDNLFSTPKAYSYKFFHKLTEAEKWELEQDLLNAMMANAWGKADVESSEIQVHNKEMGDFFDHLLVKRKNMETELVEANKKRERAEKQLKEKNSELLHKEADFVQKRQVDSDTMQKLQKEVNGLRNYMTMAEKGWDLLNSDVMEPFGYDEKRRSEIPRDDLIQLVGDDCQDLISACRKVCHNLNIKDSRTCDINDLIRKMDMLPELVVDLQASSARGAACMSLAMCLARAPGLDLDVTTTGVPPNTDVNALLDACSGYDTRIARRISHTDFYDKVVLPADELLEVEDAKEREAEARPVGSGDEGQVTWTSSKDKSKDGATSPTKGAEEDDDDEDIVSSPAKEAKGETAHTEDGAGSSPTKEK</sequence>
<reference evidence="4" key="1">
    <citation type="submission" date="2023-07" db="EMBL/GenBank/DDBJ databases">
        <title>A chromosome-level genome assembly of Lolium multiflorum.</title>
        <authorList>
            <person name="Chen Y."/>
            <person name="Copetti D."/>
            <person name="Kolliker R."/>
            <person name="Studer B."/>
        </authorList>
    </citation>
    <scope>NUCLEOTIDE SEQUENCE</scope>
    <source>
        <strain evidence="4">02402/16</strain>
        <tissue evidence="4">Leaf</tissue>
    </source>
</reference>
<dbReference type="PANTHER" id="PTHR33026:SF7">
    <property type="entry name" value="OS03G0100275 PROTEIN"/>
    <property type="match status" value="1"/>
</dbReference>
<dbReference type="PANTHER" id="PTHR33026">
    <property type="entry name" value="OS06G0360600 PROTEIN"/>
    <property type="match status" value="1"/>
</dbReference>
<evidence type="ECO:0000313" key="4">
    <source>
        <dbReference type="EMBL" id="KAK1614644.1"/>
    </source>
</evidence>
<comment type="caution">
    <text evidence="4">The sequence shown here is derived from an EMBL/GenBank/DDBJ whole genome shotgun (WGS) entry which is preliminary data.</text>
</comment>
<evidence type="ECO:0000313" key="5">
    <source>
        <dbReference type="Proteomes" id="UP001231189"/>
    </source>
</evidence>
<feature type="domain" description="Transposase (putative) gypsy type" evidence="3">
    <location>
        <begin position="187"/>
        <end position="252"/>
    </location>
</feature>
<gene>
    <name evidence="4" type="ORF">QYE76_020161</name>
</gene>
<feature type="compositionally biased region" description="Low complexity" evidence="2">
    <location>
        <begin position="450"/>
        <end position="461"/>
    </location>
</feature>
<feature type="region of interest" description="Disordered" evidence="2">
    <location>
        <begin position="418"/>
        <end position="515"/>
    </location>
</feature>
<evidence type="ECO:0000256" key="2">
    <source>
        <dbReference type="SAM" id="MobiDB-lite"/>
    </source>
</evidence>
<feature type="compositionally biased region" description="Low complexity" evidence="2">
    <location>
        <begin position="36"/>
        <end position="49"/>
    </location>
</feature>
<feature type="compositionally biased region" description="Low complexity" evidence="2">
    <location>
        <begin position="61"/>
        <end position="70"/>
    </location>
</feature>
<feature type="compositionally biased region" description="Basic and acidic residues" evidence="2">
    <location>
        <begin position="475"/>
        <end position="485"/>
    </location>
</feature>
<dbReference type="Pfam" id="PF04195">
    <property type="entry name" value="Transposase_28"/>
    <property type="match status" value="1"/>
</dbReference>
<proteinExistence type="predicted"/>
<feature type="region of interest" description="Disordered" evidence="2">
    <location>
        <begin position="883"/>
        <end position="956"/>
    </location>
</feature>
<protein>
    <recommendedName>
        <fullName evidence="3">Transposase (putative) gypsy type domain-containing protein</fullName>
    </recommendedName>
</protein>
<dbReference type="Proteomes" id="UP001231189">
    <property type="component" value="Unassembled WGS sequence"/>
</dbReference>
<feature type="compositionally biased region" description="Acidic residues" evidence="2">
    <location>
        <begin position="419"/>
        <end position="430"/>
    </location>
</feature>
<keyword evidence="5" id="KW-1185">Reference proteome</keyword>
<keyword evidence="1" id="KW-0175">Coiled coil</keyword>
<dbReference type="AlphaFoldDB" id="A0AAD8VPR5"/>
<feature type="region of interest" description="Disordered" evidence="2">
    <location>
        <begin position="552"/>
        <end position="576"/>
    </location>
</feature>
<accession>A0AAD8VPR5</accession>
<dbReference type="InterPro" id="IPR007321">
    <property type="entry name" value="Transposase_28"/>
</dbReference>
<feature type="compositionally biased region" description="Basic and acidic residues" evidence="2">
    <location>
        <begin position="552"/>
        <end position="573"/>
    </location>
</feature>
<feature type="region of interest" description="Disordered" evidence="2">
    <location>
        <begin position="1"/>
        <end position="82"/>
    </location>
</feature>
<name>A0AAD8VPR5_LOLMU</name>
<feature type="coiled-coil region" evidence="1">
    <location>
        <begin position="655"/>
        <end position="696"/>
    </location>
</feature>
<evidence type="ECO:0000256" key="1">
    <source>
        <dbReference type="SAM" id="Coils"/>
    </source>
</evidence>
<dbReference type="EMBL" id="JAUUTY010000006">
    <property type="protein sequence ID" value="KAK1614644.1"/>
    <property type="molecule type" value="Genomic_DNA"/>
</dbReference>
<evidence type="ECO:0000259" key="3">
    <source>
        <dbReference type="Pfam" id="PF04195"/>
    </source>
</evidence>
<feature type="compositionally biased region" description="Basic residues" evidence="2">
    <location>
        <begin position="438"/>
        <end position="448"/>
    </location>
</feature>
<organism evidence="4 5">
    <name type="scientific">Lolium multiflorum</name>
    <name type="common">Italian ryegrass</name>
    <name type="synonym">Lolium perenne subsp. multiflorum</name>
    <dbReference type="NCBI Taxonomy" id="4521"/>
    <lineage>
        <taxon>Eukaryota</taxon>
        <taxon>Viridiplantae</taxon>
        <taxon>Streptophyta</taxon>
        <taxon>Embryophyta</taxon>
        <taxon>Tracheophyta</taxon>
        <taxon>Spermatophyta</taxon>
        <taxon>Magnoliopsida</taxon>
        <taxon>Liliopsida</taxon>
        <taxon>Poales</taxon>
        <taxon>Poaceae</taxon>
        <taxon>BOP clade</taxon>
        <taxon>Pooideae</taxon>
        <taxon>Poodae</taxon>
        <taxon>Poeae</taxon>
        <taxon>Poeae Chloroplast Group 2 (Poeae type)</taxon>
        <taxon>Loliodinae</taxon>
        <taxon>Loliinae</taxon>
        <taxon>Lolium</taxon>
    </lineage>
</organism>